<evidence type="ECO:0000259" key="3">
    <source>
        <dbReference type="PROSITE" id="PS51406"/>
    </source>
</evidence>
<feature type="domain" description="Fibrinogen C-terminal" evidence="3">
    <location>
        <begin position="133"/>
        <end position="347"/>
    </location>
</feature>
<dbReference type="Gene3D" id="3.90.215.10">
    <property type="entry name" value="Gamma Fibrinogen, chain A, domain 1"/>
    <property type="match status" value="1"/>
</dbReference>
<evidence type="ECO:0000313" key="4">
    <source>
        <dbReference type="EMBL" id="RMX51470.1"/>
    </source>
</evidence>
<evidence type="ECO:0000256" key="1">
    <source>
        <dbReference type="ARBA" id="ARBA00023157"/>
    </source>
</evidence>
<keyword evidence="2" id="KW-0732">Signal</keyword>
<name>A0A3M6UCR5_POCDA</name>
<dbReference type="SUPFAM" id="SSF56496">
    <property type="entry name" value="Fibrinogen C-terminal domain-like"/>
    <property type="match status" value="1"/>
</dbReference>
<dbReference type="InterPro" id="IPR050373">
    <property type="entry name" value="Fibrinogen_C-term_domain"/>
</dbReference>
<dbReference type="NCBIfam" id="NF040941">
    <property type="entry name" value="GGGWT_bact"/>
    <property type="match status" value="1"/>
</dbReference>
<sequence>MQFKFFLRGIICNIYIFLGITFPPCFCCSGDDCRSIIFRDRIQNMAMKDRVIRSAEVPNEGSCRVMCYMEPDCVSINVGPVEGGNQKCELNNATEENHAPFLLVNKPGFIYLAIENPCSSSPCLSNGTCQAGFSSKGLEINCADIYKAGKREDGVYTIKPDNLTAFDVFCDQTTDGGGWTVFQKRLNGSVDFYRYWNDYKCGFGDLNGEFWLGLDKIHRLTSCNNNMLRVDLEDFEEKNTYAEYKMFGVMSEKDKYKLILGNSSDSLALHRGMPFTTRDQDSDNHEHHNCAIKFKGAWWYNKCHHSNLNGLYLHGSHSSHADGVNWKGWKGHYYSLKRTEMKIRPVDF</sequence>
<organism evidence="4 5">
    <name type="scientific">Pocillopora damicornis</name>
    <name type="common">Cauliflower coral</name>
    <name type="synonym">Millepora damicornis</name>
    <dbReference type="NCBI Taxonomy" id="46731"/>
    <lineage>
        <taxon>Eukaryota</taxon>
        <taxon>Metazoa</taxon>
        <taxon>Cnidaria</taxon>
        <taxon>Anthozoa</taxon>
        <taxon>Hexacorallia</taxon>
        <taxon>Scleractinia</taxon>
        <taxon>Astrocoeniina</taxon>
        <taxon>Pocilloporidae</taxon>
        <taxon>Pocillopora</taxon>
    </lineage>
</organism>
<dbReference type="CDD" id="cd00087">
    <property type="entry name" value="FReD"/>
    <property type="match status" value="1"/>
</dbReference>
<dbReference type="InterPro" id="IPR014716">
    <property type="entry name" value="Fibrinogen_a/b/g_C_1"/>
</dbReference>
<dbReference type="AlphaFoldDB" id="A0A3M6UCR5"/>
<dbReference type="Pfam" id="PF00147">
    <property type="entry name" value="Fibrinogen_C"/>
    <property type="match status" value="1"/>
</dbReference>
<accession>A0A3M6UCR5</accession>
<reference evidence="4 5" key="1">
    <citation type="journal article" date="2018" name="Sci. Rep.">
        <title>Comparative analysis of the Pocillopora damicornis genome highlights role of immune system in coral evolution.</title>
        <authorList>
            <person name="Cunning R."/>
            <person name="Bay R.A."/>
            <person name="Gillette P."/>
            <person name="Baker A.C."/>
            <person name="Traylor-Knowles N."/>
        </authorList>
    </citation>
    <scope>NUCLEOTIDE SEQUENCE [LARGE SCALE GENOMIC DNA]</scope>
    <source>
        <strain evidence="4">RSMAS</strain>
        <tissue evidence="4">Whole animal</tissue>
    </source>
</reference>
<dbReference type="GO" id="GO:0005615">
    <property type="term" value="C:extracellular space"/>
    <property type="evidence" value="ECO:0007669"/>
    <property type="project" value="TreeGrafter"/>
</dbReference>
<gene>
    <name evidence="4" type="ORF">pdam_00018816</name>
</gene>
<dbReference type="PROSITE" id="PS00514">
    <property type="entry name" value="FIBRINOGEN_C_1"/>
    <property type="match status" value="1"/>
</dbReference>
<feature type="non-terminal residue" evidence="4">
    <location>
        <position position="348"/>
    </location>
</feature>
<dbReference type="Proteomes" id="UP000275408">
    <property type="component" value="Unassembled WGS sequence"/>
</dbReference>
<feature type="signal peptide" evidence="2">
    <location>
        <begin position="1"/>
        <end position="27"/>
    </location>
</feature>
<keyword evidence="5" id="KW-1185">Reference proteome</keyword>
<dbReference type="PANTHER" id="PTHR19143">
    <property type="entry name" value="FIBRINOGEN/TENASCIN/ANGIOPOEITIN"/>
    <property type="match status" value="1"/>
</dbReference>
<dbReference type="InterPro" id="IPR020837">
    <property type="entry name" value="Fibrinogen_CS"/>
</dbReference>
<dbReference type="PROSITE" id="PS51406">
    <property type="entry name" value="FIBRINOGEN_C_2"/>
    <property type="match status" value="1"/>
</dbReference>
<dbReference type="EMBL" id="RCHS01001779">
    <property type="protein sequence ID" value="RMX51470.1"/>
    <property type="molecule type" value="Genomic_DNA"/>
</dbReference>
<dbReference type="OrthoDB" id="5967277at2759"/>
<dbReference type="InterPro" id="IPR036056">
    <property type="entry name" value="Fibrinogen-like_C"/>
</dbReference>
<evidence type="ECO:0000313" key="5">
    <source>
        <dbReference type="Proteomes" id="UP000275408"/>
    </source>
</evidence>
<protein>
    <recommendedName>
        <fullName evidence="3">Fibrinogen C-terminal domain-containing protein</fullName>
    </recommendedName>
</protein>
<comment type="caution">
    <text evidence="4">The sequence shown here is derived from an EMBL/GenBank/DDBJ whole genome shotgun (WGS) entry which is preliminary data.</text>
</comment>
<dbReference type="InterPro" id="IPR002181">
    <property type="entry name" value="Fibrinogen_a/b/g_C_dom"/>
</dbReference>
<dbReference type="FunFam" id="3.90.215.10:FF:000001">
    <property type="entry name" value="Tenascin isoform 1"/>
    <property type="match status" value="1"/>
</dbReference>
<dbReference type="SMART" id="SM00186">
    <property type="entry name" value="FBG"/>
    <property type="match status" value="1"/>
</dbReference>
<proteinExistence type="predicted"/>
<feature type="chain" id="PRO_5018320339" description="Fibrinogen C-terminal domain-containing protein" evidence="2">
    <location>
        <begin position="28"/>
        <end position="348"/>
    </location>
</feature>
<evidence type="ECO:0000256" key="2">
    <source>
        <dbReference type="SAM" id="SignalP"/>
    </source>
</evidence>
<keyword evidence="1" id="KW-1015">Disulfide bond</keyword>